<dbReference type="AlphaFoldDB" id="A0A5D3AXY3"/>
<dbReference type="Pfam" id="PF18758">
    <property type="entry name" value="KDZ"/>
    <property type="match status" value="1"/>
</dbReference>
<dbReference type="Pfam" id="PF18802">
    <property type="entry name" value="CxC1"/>
    <property type="match status" value="1"/>
</dbReference>
<feature type="compositionally biased region" description="Polar residues" evidence="1">
    <location>
        <begin position="911"/>
        <end position="921"/>
    </location>
</feature>
<reference evidence="3 4" key="1">
    <citation type="submission" date="2017-05" db="EMBL/GenBank/DDBJ databases">
        <title>The Genome Sequence of Tsuchiyaea wingfieldii DSM 27421.</title>
        <authorList>
            <person name="Cuomo C."/>
            <person name="Passer A."/>
            <person name="Billmyre B."/>
            <person name="Heitman J."/>
        </authorList>
    </citation>
    <scope>NUCLEOTIDE SEQUENCE [LARGE SCALE GENOMIC DNA]</scope>
    <source>
        <strain evidence="3 4">DSM 27421</strain>
    </source>
</reference>
<organism evidence="3 4">
    <name type="scientific">Cryptococcus floricola</name>
    <dbReference type="NCBI Taxonomy" id="2591691"/>
    <lineage>
        <taxon>Eukaryota</taxon>
        <taxon>Fungi</taxon>
        <taxon>Dikarya</taxon>
        <taxon>Basidiomycota</taxon>
        <taxon>Agaricomycotina</taxon>
        <taxon>Tremellomycetes</taxon>
        <taxon>Tremellales</taxon>
        <taxon>Cryptococcaceae</taxon>
        <taxon>Cryptococcus</taxon>
    </lineage>
</organism>
<dbReference type="PANTHER" id="PTHR33096">
    <property type="entry name" value="CXC2 DOMAIN-CONTAINING PROTEIN"/>
    <property type="match status" value="1"/>
</dbReference>
<evidence type="ECO:0000313" key="4">
    <source>
        <dbReference type="Proteomes" id="UP000322245"/>
    </source>
</evidence>
<sequence>MFNFNPFQKSKRRAPRETDYRPGIQVETFAHPLLVHKTKKRLTGVEAGKYHDQQAYLATKAVETITGKKRFSTSSQQGRDYTPGLAPADDYDVQYDCDYDGGQWSSLDPVMGFSQNERVGNVEWQVNLERKCRDWDRLKPALLESFVRYQEVLPEEREPVSQLTSIACGKAECYQREPYSISLVAPRAQWQQQLERCSCPLPTRLMAHGFVACTPQRPTMAFAVEYLEFFYMIWRENPQSITGWANGTWRHHKQYYPALKASHGLSHHDRNGVKALLEAEDVYRDMVYERDNQLAMILNLSELQKMALKCPCCFGPREEHELGDGEPHYIVCLDGNFGQWRPKSAGTAIYGQVPHLFMQSDELSAAESVIQQRGGETHSVKEDADCSDNWKAKKGNQANSTFDHKADTGLFGMACRHDSCLRLISLTKGERLHNALALITDMLHTVDPSCNLGVLYDIGCHLDAHMKSRPLLQEERSFGRLKMGVSIFHAYAHSWTCQMKYNPRLIPGFGFTDGEGMERIWSMLSPLIRLNKKAGALLRLKNIFFRVDYINEIHRMSLVNWLHHRYYINEQRLRDSETALRAVSEAGWEEDDLRAMWEEQQLAQSAEGEKQSRDELGEKMKELLKLMSDKEMRERAQENLAAHMKVDQARRDANEARRKAHQEAGQDGGEDSEDDMHDAHRELYEATLIALSHDQKMKSGLNKIVASLRESVGNADMSAEHFMSLAQLHQAHRDLHAKVVAFRMAAEPGNQTRLGRLHSLGVKDHTKFQKKLVRVKAIVDKAIEVYNTVLEKHQTEHKSQLLRKAVDSFKMLVDLPETDMFWSGILFAEPDRPWATSSHCQEGIRALRMQDRALEERRRLDAEVAHLARWCCWYSQLLIGKLEAVSKEAEAEAEAEASVSQHESIDEEADVSSTQSEGQSVPSLPASIRYRILWIEGARVQEYVDTWIGDGLCTLWTRYAKPGFVKRKVADIEYIDSYLLGEQDKRNREMGLVVDRGTAVETAVDGQAQDVLDPDKDSHNQQAARQATTTIYDRVINGLADNLYAELDLEEGKEEEEDDEY</sequence>
<keyword evidence="4" id="KW-1185">Reference proteome</keyword>
<protein>
    <recommendedName>
        <fullName evidence="2">CxC1-like cysteine cluster associated with KDZ transposases domain-containing protein</fullName>
    </recommendedName>
</protein>
<gene>
    <name evidence="3" type="ORF">B9479_003989</name>
</gene>
<evidence type="ECO:0000259" key="2">
    <source>
        <dbReference type="Pfam" id="PF18802"/>
    </source>
</evidence>
<feature type="region of interest" description="Disordered" evidence="1">
    <location>
        <begin position="893"/>
        <end position="921"/>
    </location>
</feature>
<accession>A0A5D3AXY3</accession>
<evidence type="ECO:0000313" key="3">
    <source>
        <dbReference type="EMBL" id="TYJ55374.1"/>
    </source>
</evidence>
<feature type="region of interest" description="Disordered" evidence="1">
    <location>
        <begin position="1"/>
        <end position="22"/>
    </location>
</feature>
<dbReference type="InterPro" id="IPR041320">
    <property type="entry name" value="CxC1"/>
</dbReference>
<dbReference type="InterPro" id="IPR040521">
    <property type="entry name" value="KDZ"/>
</dbReference>
<comment type="caution">
    <text evidence="3">The sequence shown here is derived from an EMBL/GenBank/DDBJ whole genome shotgun (WGS) entry which is preliminary data.</text>
</comment>
<dbReference type="PANTHER" id="PTHR33096:SF1">
    <property type="entry name" value="CXC1-LIKE CYSTEINE CLUSTER ASSOCIATED WITH KDZ TRANSPOSASES DOMAIN-CONTAINING PROTEIN"/>
    <property type="match status" value="1"/>
</dbReference>
<proteinExistence type="predicted"/>
<feature type="region of interest" description="Disordered" evidence="1">
    <location>
        <begin position="644"/>
        <end position="675"/>
    </location>
</feature>
<evidence type="ECO:0000256" key="1">
    <source>
        <dbReference type="SAM" id="MobiDB-lite"/>
    </source>
</evidence>
<dbReference type="EMBL" id="NIDF01000041">
    <property type="protein sequence ID" value="TYJ55374.1"/>
    <property type="molecule type" value="Genomic_DNA"/>
</dbReference>
<feature type="domain" description="CxC1-like cysteine cluster associated with KDZ transposases" evidence="2">
    <location>
        <begin position="167"/>
        <end position="246"/>
    </location>
</feature>
<name>A0A5D3AXY3_9TREE</name>
<feature type="compositionally biased region" description="Basic and acidic residues" evidence="1">
    <location>
        <begin position="644"/>
        <end position="664"/>
    </location>
</feature>
<dbReference type="Proteomes" id="UP000322245">
    <property type="component" value="Unassembled WGS sequence"/>
</dbReference>